<sequence>MKKEIIIMSRTRRHFTSKFKSDLVIELLKGEKDLNTLAAENEILPNLLRNWKNEFLSKASIIFDDSREDNLNQKLETERKEKASYARKVGQLTMQVDWLKKKSEEILGPDYEKQYSPKPFEE</sequence>
<name>A0A840UC50_9FIRM</name>
<accession>A0A840UC50</accession>
<dbReference type="Proteomes" id="UP000559117">
    <property type="component" value="Unassembled WGS sequence"/>
</dbReference>
<dbReference type="Pfam" id="PF01527">
    <property type="entry name" value="HTH_Tnp_1"/>
    <property type="match status" value="1"/>
</dbReference>
<dbReference type="InterPro" id="IPR009057">
    <property type="entry name" value="Homeodomain-like_sf"/>
</dbReference>
<dbReference type="SUPFAM" id="SSF46689">
    <property type="entry name" value="Homeodomain-like"/>
    <property type="match status" value="1"/>
</dbReference>
<organism evidence="1 2">
    <name type="scientific">Pectinatus brassicae</name>
    <dbReference type="NCBI Taxonomy" id="862415"/>
    <lineage>
        <taxon>Bacteria</taxon>
        <taxon>Bacillati</taxon>
        <taxon>Bacillota</taxon>
        <taxon>Negativicutes</taxon>
        <taxon>Selenomonadales</taxon>
        <taxon>Selenomonadaceae</taxon>
        <taxon>Pectinatus</taxon>
    </lineage>
</organism>
<dbReference type="RefSeq" id="WP_105325519.1">
    <property type="nucleotide sequence ID" value="NZ_JACHFH010000003.1"/>
</dbReference>
<dbReference type="AlphaFoldDB" id="A0A840UC50"/>
<evidence type="ECO:0000313" key="1">
    <source>
        <dbReference type="EMBL" id="MBB5335311.1"/>
    </source>
</evidence>
<gene>
    <name evidence="1" type="ORF">HNR32_000431</name>
</gene>
<reference evidence="1 2" key="1">
    <citation type="submission" date="2020-08" db="EMBL/GenBank/DDBJ databases">
        <title>Genomic Encyclopedia of Type Strains, Phase IV (KMG-IV): sequencing the most valuable type-strain genomes for metagenomic binning, comparative biology and taxonomic classification.</title>
        <authorList>
            <person name="Goeker M."/>
        </authorList>
    </citation>
    <scope>NUCLEOTIDE SEQUENCE [LARGE SCALE GENOMIC DNA]</scope>
    <source>
        <strain evidence="1 2">DSM 24661</strain>
    </source>
</reference>
<proteinExistence type="predicted"/>
<dbReference type="GO" id="GO:0006313">
    <property type="term" value="P:DNA transposition"/>
    <property type="evidence" value="ECO:0007669"/>
    <property type="project" value="InterPro"/>
</dbReference>
<comment type="caution">
    <text evidence="1">The sequence shown here is derived from an EMBL/GenBank/DDBJ whole genome shotgun (WGS) entry which is preliminary data.</text>
</comment>
<dbReference type="InterPro" id="IPR002514">
    <property type="entry name" value="Transposase_8"/>
</dbReference>
<protein>
    <submittedName>
        <fullName evidence="1">Transposase-like protein</fullName>
    </submittedName>
</protein>
<evidence type="ECO:0000313" key="2">
    <source>
        <dbReference type="Proteomes" id="UP000559117"/>
    </source>
</evidence>
<dbReference type="GO" id="GO:0003677">
    <property type="term" value="F:DNA binding"/>
    <property type="evidence" value="ECO:0007669"/>
    <property type="project" value="InterPro"/>
</dbReference>
<keyword evidence="2" id="KW-1185">Reference proteome</keyword>
<dbReference type="EMBL" id="JACHFH010000003">
    <property type="protein sequence ID" value="MBB5335311.1"/>
    <property type="molecule type" value="Genomic_DNA"/>
</dbReference>
<dbReference type="GO" id="GO:0004803">
    <property type="term" value="F:transposase activity"/>
    <property type="evidence" value="ECO:0007669"/>
    <property type="project" value="InterPro"/>
</dbReference>